<accession>A0A9P1IY73</accession>
<dbReference type="Proteomes" id="UP001152747">
    <property type="component" value="Unassembled WGS sequence"/>
</dbReference>
<protein>
    <submittedName>
        <fullName evidence="2">Uncharacterized protein</fullName>
    </submittedName>
</protein>
<name>A0A9P1IY73_9PELO</name>
<sequence>MIFKKEVRSRQSSNIFICILYCQQKKMGRTKQTMRMSASASDETLAEKAARLAKEQKKAKNAAKKLEAQEKRKIKGIARYGGSHRMSLRKKDSK</sequence>
<evidence type="ECO:0000313" key="2">
    <source>
        <dbReference type="EMBL" id="CAI5454504.1"/>
    </source>
</evidence>
<keyword evidence="3" id="KW-1185">Reference proteome</keyword>
<evidence type="ECO:0000313" key="3">
    <source>
        <dbReference type="Proteomes" id="UP001152747"/>
    </source>
</evidence>
<dbReference type="EMBL" id="CANHGI010000006">
    <property type="protein sequence ID" value="CAI5454504.1"/>
    <property type="molecule type" value="Genomic_DNA"/>
</dbReference>
<feature type="compositionally biased region" description="Basic and acidic residues" evidence="1">
    <location>
        <begin position="57"/>
        <end position="71"/>
    </location>
</feature>
<proteinExistence type="predicted"/>
<comment type="caution">
    <text evidence="2">The sequence shown here is derived from an EMBL/GenBank/DDBJ whole genome shotgun (WGS) entry which is preliminary data.</text>
</comment>
<reference evidence="2" key="1">
    <citation type="submission" date="2022-11" db="EMBL/GenBank/DDBJ databases">
        <authorList>
            <person name="Kikuchi T."/>
        </authorList>
    </citation>
    <scope>NUCLEOTIDE SEQUENCE</scope>
    <source>
        <strain evidence="2">PS1010</strain>
    </source>
</reference>
<organism evidence="2 3">
    <name type="scientific">Caenorhabditis angaria</name>
    <dbReference type="NCBI Taxonomy" id="860376"/>
    <lineage>
        <taxon>Eukaryota</taxon>
        <taxon>Metazoa</taxon>
        <taxon>Ecdysozoa</taxon>
        <taxon>Nematoda</taxon>
        <taxon>Chromadorea</taxon>
        <taxon>Rhabditida</taxon>
        <taxon>Rhabditina</taxon>
        <taxon>Rhabditomorpha</taxon>
        <taxon>Rhabditoidea</taxon>
        <taxon>Rhabditidae</taxon>
        <taxon>Peloderinae</taxon>
        <taxon>Caenorhabditis</taxon>
    </lineage>
</organism>
<gene>
    <name evidence="2" type="ORF">CAMP_LOCUS17141</name>
</gene>
<feature type="region of interest" description="Disordered" evidence="1">
    <location>
        <begin position="57"/>
        <end position="94"/>
    </location>
</feature>
<dbReference type="AlphaFoldDB" id="A0A9P1IY73"/>
<evidence type="ECO:0000256" key="1">
    <source>
        <dbReference type="SAM" id="MobiDB-lite"/>
    </source>
</evidence>